<accession>A0A0A9EEN2</accession>
<protein>
    <submittedName>
        <fullName evidence="1">Uncharacterized protein</fullName>
    </submittedName>
</protein>
<dbReference type="EMBL" id="GBRH01200427">
    <property type="protein sequence ID" value="JAD97468.1"/>
    <property type="molecule type" value="Transcribed_RNA"/>
</dbReference>
<sequence length="21" mass="2408">MKNPVWLPLNQFSHPAEVQGD</sequence>
<name>A0A0A9EEN2_ARUDO</name>
<evidence type="ECO:0000313" key="1">
    <source>
        <dbReference type="EMBL" id="JAD97468.1"/>
    </source>
</evidence>
<reference evidence="1" key="1">
    <citation type="submission" date="2014-09" db="EMBL/GenBank/DDBJ databases">
        <authorList>
            <person name="Magalhaes I.L.F."/>
            <person name="Oliveira U."/>
            <person name="Santos F.R."/>
            <person name="Vidigal T.H.D.A."/>
            <person name="Brescovit A.D."/>
            <person name="Santos A.J."/>
        </authorList>
    </citation>
    <scope>NUCLEOTIDE SEQUENCE</scope>
    <source>
        <tissue evidence="1">Shoot tissue taken approximately 20 cm above the soil surface</tissue>
    </source>
</reference>
<proteinExistence type="predicted"/>
<dbReference type="AlphaFoldDB" id="A0A0A9EEN2"/>
<organism evidence="1">
    <name type="scientific">Arundo donax</name>
    <name type="common">Giant reed</name>
    <name type="synonym">Donax arundinaceus</name>
    <dbReference type="NCBI Taxonomy" id="35708"/>
    <lineage>
        <taxon>Eukaryota</taxon>
        <taxon>Viridiplantae</taxon>
        <taxon>Streptophyta</taxon>
        <taxon>Embryophyta</taxon>
        <taxon>Tracheophyta</taxon>
        <taxon>Spermatophyta</taxon>
        <taxon>Magnoliopsida</taxon>
        <taxon>Liliopsida</taxon>
        <taxon>Poales</taxon>
        <taxon>Poaceae</taxon>
        <taxon>PACMAD clade</taxon>
        <taxon>Arundinoideae</taxon>
        <taxon>Arundineae</taxon>
        <taxon>Arundo</taxon>
    </lineage>
</organism>
<reference evidence="1" key="2">
    <citation type="journal article" date="2015" name="Data Brief">
        <title>Shoot transcriptome of the giant reed, Arundo donax.</title>
        <authorList>
            <person name="Barrero R.A."/>
            <person name="Guerrero F.D."/>
            <person name="Moolhuijzen P."/>
            <person name="Goolsby J.A."/>
            <person name="Tidwell J."/>
            <person name="Bellgard S.E."/>
            <person name="Bellgard M.I."/>
        </authorList>
    </citation>
    <scope>NUCLEOTIDE SEQUENCE</scope>
    <source>
        <tissue evidence="1">Shoot tissue taken approximately 20 cm above the soil surface</tissue>
    </source>
</reference>